<dbReference type="Proteomes" id="UP000822688">
    <property type="component" value="Chromosome 3"/>
</dbReference>
<comment type="caution">
    <text evidence="1">The sequence shown here is derived from an EMBL/GenBank/DDBJ whole genome shotgun (WGS) entry which is preliminary data.</text>
</comment>
<proteinExistence type="predicted"/>
<protein>
    <submittedName>
        <fullName evidence="1">Uncharacterized protein</fullName>
    </submittedName>
</protein>
<organism evidence="1 2">
    <name type="scientific">Ceratodon purpureus</name>
    <name type="common">Fire moss</name>
    <name type="synonym">Dicranum purpureum</name>
    <dbReference type="NCBI Taxonomy" id="3225"/>
    <lineage>
        <taxon>Eukaryota</taxon>
        <taxon>Viridiplantae</taxon>
        <taxon>Streptophyta</taxon>
        <taxon>Embryophyta</taxon>
        <taxon>Bryophyta</taxon>
        <taxon>Bryophytina</taxon>
        <taxon>Bryopsida</taxon>
        <taxon>Dicranidae</taxon>
        <taxon>Pseudoditrichales</taxon>
        <taxon>Ditrichaceae</taxon>
        <taxon>Ceratodon</taxon>
    </lineage>
</organism>
<evidence type="ECO:0000313" key="2">
    <source>
        <dbReference type="Proteomes" id="UP000822688"/>
    </source>
</evidence>
<sequence length="157" mass="16840">MFRTISDHSLSLGVCSLCMVCQFSSERSESGELVSRVLGLLCVAFFFLSSCNRLAVRAIDRRSCCGDGGPLWRRVGRRGSVGHRCRLGVSAGIGAPAFQPAPLLRWRRALLARVCHGVFPPLAAHESHPLISSWVEDGDSAECDGGDGGRRRVAGTG</sequence>
<evidence type="ECO:0000313" key="1">
    <source>
        <dbReference type="EMBL" id="KAG0584274.1"/>
    </source>
</evidence>
<keyword evidence="2" id="KW-1185">Reference proteome</keyword>
<reference evidence="1" key="1">
    <citation type="submission" date="2020-06" db="EMBL/GenBank/DDBJ databases">
        <title>WGS assembly of Ceratodon purpureus strain R40.</title>
        <authorList>
            <person name="Carey S.B."/>
            <person name="Jenkins J."/>
            <person name="Shu S."/>
            <person name="Lovell J.T."/>
            <person name="Sreedasyam A."/>
            <person name="Maumus F."/>
            <person name="Tiley G.P."/>
            <person name="Fernandez-Pozo N."/>
            <person name="Barry K."/>
            <person name="Chen C."/>
            <person name="Wang M."/>
            <person name="Lipzen A."/>
            <person name="Daum C."/>
            <person name="Saski C.A."/>
            <person name="Payton A.C."/>
            <person name="Mcbreen J.C."/>
            <person name="Conrad R.E."/>
            <person name="Kollar L.M."/>
            <person name="Olsson S."/>
            <person name="Huttunen S."/>
            <person name="Landis J.B."/>
            <person name="Wickett N.J."/>
            <person name="Johnson M.G."/>
            <person name="Rensing S.A."/>
            <person name="Grimwood J."/>
            <person name="Schmutz J."/>
            <person name="Mcdaniel S.F."/>
        </authorList>
    </citation>
    <scope>NUCLEOTIDE SEQUENCE</scope>
    <source>
        <strain evidence="1">R40</strain>
    </source>
</reference>
<dbReference type="EMBL" id="CM026423">
    <property type="protein sequence ID" value="KAG0584274.1"/>
    <property type="molecule type" value="Genomic_DNA"/>
</dbReference>
<name>A0A8T0IKG6_CERPU</name>
<gene>
    <name evidence="1" type="ORF">KC19_3G198800</name>
</gene>
<dbReference type="AlphaFoldDB" id="A0A8T0IKG6"/>
<accession>A0A8T0IKG6</accession>